<dbReference type="Proteomes" id="UP000011585">
    <property type="component" value="Unassembled WGS sequence"/>
</dbReference>
<evidence type="ECO:0000313" key="2">
    <source>
        <dbReference type="EMBL" id="ADQ66159.1"/>
    </source>
</evidence>
<reference evidence="3 5" key="2">
    <citation type="journal article" date="2014" name="PLoS Genet.">
        <title>Phylogenetically driven sequencing of extremely halophilic archaea reveals strategies for static and dynamic osmo-response.</title>
        <authorList>
            <person name="Becker E.A."/>
            <person name="Seitzer P.M."/>
            <person name="Tritt A."/>
            <person name="Larsen D."/>
            <person name="Krusor M."/>
            <person name="Yao A.I."/>
            <person name="Wu D."/>
            <person name="Madern D."/>
            <person name="Eisen J.A."/>
            <person name="Darling A.E."/>
            <person name="Facciotti M.T."/>
        </authorList>
    </citation>
    <scope>NUCLEOTIDE SEQUENCE [LARGE SCALE GENOMIC DNA]</scope>
    <source>
        <strain evidence="3 5">DSM 11551</strain>
    </source>
</reference>
<reference evidence="2 4" key="1">
    <citation type="journal article" date="2009" name="Stand. Genomic Sci.">
        <title>Complete genome sequence of Halogeometricum borinquense type strain (PR3).</title>
        <authorList>
            <person name="Malfatti S."/>
            <person name="Tindall B.J."/>
            <person name="Schneider S."/>
            <person name="Fahnrich R."/>
            <person name="Lapidus A."/>
            <person name="Labuttii K."/>
            <person name="Copeland A."/>
            <person name="Glavina Del Rio T."/>
            <person name="Nolan M."/>
            <person name="Chen F."/>
            <person name="Lucas S."/>
            <person name="Tice H."/>
            <person name="Cheng J.F."/>
            <person name="Bruce D."/>
            <person name="Goodwin L."/>
            <person name="Pitluck S."/>
            <person name="Anderson I."/>
            <person name="Pati A."/>
            <person name="Ivanova N."/>
            <person name="Mavromatis K."/>
            <person name="Chen A."/>
            <person name="Palaniappan K."/>
            <person name="D'haeseleer P."/>
            <person name="Goker M."/>
            <person name="Bristow J."/>
            <person name="Eisen J.A."/>
            <person name="Markowitz V."/>
            <person name="Hugenholtz P."/>
            <person name="Kyrpides N.C."/>
            <person name="Klenk H.P."/>
            <person name="Chain P."/>
        </authorList>
    </citation>
    <scope>NUCLEOTIDE SEQUENCE [LARGE SCALE GENOMIC DNA]</scope>
    <source>
        <strain evidence="4">ATCC 700274 / DSM 11551 / JCM 10706 / KCTC 4070 / PR3</strain>
        <strain evidence="2">PR 3</strain>
    </source>
</reference>
<dbReference type="EMBL" id="AOHT01000033">
    <property type="protein sequence ID" value="ELY27346.1"/>
    <property type="molecule type" value="Genomic_DNA"/>
</dbReference>
<protein>
    <submittedName>
        <fullName evidence="2 3">Divergent AAA domain-containing protein</fullName>
    </submittedName>
</protein>
<evidence type="ECO:0000313" key="3">
    <source>
        <dbReference type="EMBL" id="ELY27346.1"/>
    </source>
</evidence>
<proteinExistence type="predicted"/>
<keyword evidence="4" id="KW-1185">Reference proteome</keyword>
<evidence type="ECO:0000313" key="5">
    <source>
        <dbReference type="Proteomes" id="UP000011585"/>
    </source>
</evidence>
<sequence>MSSSDTAHWSETLRVMLNASSTTDSEVTAFIDETIPDGENKLYDNKRQAFIHADSSDQGKERNFRLLKHICALANTRGEQRYRYLFIGFGDSGGFIGASDWDANGGEHVVEVDEARVQDLLSDSLDPVPEVERTVLTQDDNTAAVLSVRRSDSPPVLFDTSITTSGGATTLVKSGVGYVRKGSQSRPMRNSDYRVIIERREDLVNEKIEEALGGLQRMVGISSDQLENLEISATSSDEGVPIDEIVTTEGYSDLNKRLSLSVKEWNSSGELYSSRGAVYTMLKRRDELELDNERCEFLAWSTLNNNFPPTEWIIHHENDLEDSLLSFYQAQLNGRMISVFEAVNYMLENERVLRAISDDGSMDFQSSKADTYLDSITDPPVEKIEDLTARRNLNITGHDYPITDIVTSGGPVETGLEEVVDRLISDDESNDRSILRDIEYTRLAQYVSSDPE</sequence>
<dbReference type="EMBL" id="CP001690">
    <property type="protein sequence ID" value="ADQ66159.1"/>
    <property type="molecule type" value="Genomic_DNA"/>
</dbReference>
<dbReference type="Proteomes" id="UP000006663">
    <property type="component" value="Chromosome"/>
</dbReference>
<dbReference type="OrthoDB" id="350634at2157"/>
<feature type="domain" description="Schlafen AlbA-2" evidence="1">
    <location>
        <begin position="58"/>
        <end position="188"/>
    </location>
</feature>
<dbReference type="Gene3D" id="3.30.950.30">
    <property type="entry name" value="Schlafen, AAA domain"/>
    <property type="match status" value="1"/>
</dbReference>
<dbReference type="AlphaFoldDB" id="E4NM60"/>
<dbReference type="InterPro" id="IPR038461">
    <property type="entry name" value="Schlafen_AlbA_2_dom_sf"/>
</dbReference>
<accession>E4NM60</accession>
<gene>
    <name evidence="2" type="ordered locus">Hbor_05580</name>
    <name evidence="3" type="ORF">C499_09794</name>
</gene>
<evidence type="ECO:0000313" key="4">
    <source>
        <dbReference type="Proteomes" id="UP000006663"/>
    </source>
</evidence>
<dbReference type="RefSeq" id="WP_006055275.1">
    <property type="nucleotide sequence ID" value="NC_014729.1"/>
</dbReference>
<dbReference type="GeneID" id="9992378"/>
<dbReference type="STRING" id="469382.Hbor_05580"/>
<dbReference type="InterPro" id="IPR007421">
    <property type="entry name" value="Schlafen_AlbA_2_dom"/>
</dbReference>
<name>E4NM60_HALBP</name>
<dbReference type="KEGG" id="hbo:Hbor_05580"/>
<evidence type="ECO:0000259" key="1">
    <source>
        <dbReference type="Pfam" id="PF04326"/>
    </source>
</evidence>
<dbReference type="Pfam" id="PF04326">
    <property type="entry name" value="SLFN_AlbA_2"/>
    <property type="match status" value="1"/>
</dbReference>
<dbReference type="HOGENOM" id="CLU_604968_0_0_2"/>
<organism evidence="2 4">
    <name type="scientific">Halogeometricum borinquense (strain ATCC 700274 / DSM 11551 / JCM 10706 / KCTC 4070 / PR3)</name>
    <dbReference type="NCBI Taxonomy" id="469382"/>
    <lineage>
        <taxon>Archaea</taxon>
        <taxon>Methanobacteriati</taxon>
        <taxon>Methanobacteriota</taxon>
        <taxon>Stenosarchaea group</taxon>
        <taxon>Halobacteria</taxon>
        <taxon>Halobacteriales</taxon>
        <taxon>Haloferacaceae</taxon>
        <taxon>Halogeometricum</taxon>
    </lineage>
</organism>
<dbReference type="eggNOG" id="arCOG03296">
    <property type="taxonomic scope" value="Archaea"/>
</dbReference>